<dbReference type="Pfam" id="PF09952">
    <property type="entry name" value="AbiEi_2"/>
    <property type="match status" value="1"/>
</dbReference>
<gene>
    <name evidence="2" type="ORF">CLV58_1464</name>
</gene>
<dbReference type="GO" id="GO:0006276">
    <property type="term" value="P:plasmid maintenance"/>
    <property type="evidence" value="ECO:0007669"/>
    <property type="project" value="InterPro"/>
</dbReference>
<dbReference type="InterPro" id="IPR008813">
    <property type="entry name" value="Plasmid_replication_RepL"/>
</dbReference>
<accession>A0A2T0RMD1</accession>
<feature type="domain" description="Plasmid replication protein RepL" evidence="1">
    <location>
        <begin position="143"/>
        <end position="195"/>
    </location>
</feature>
<dbReference type="GO" id="GO:0006260">
    <property type="term" value="P:DNA replication"/>
    <property type="evidence" value="ECO:0007669"/>
    <property type="project" value="InterPro"/>
</dbReference>
<protein>
    <recommendedName>
        <fullName evidence="1">Plasmid replication protein RepL domain-containing protein</fullName>
    </recommendedName>
</protein>
<dbReference type="Proteomes" id="UP000238375">
    <property type="component" value="Unassembled WGS sequence"/>
</dbReference>
<evidence type="ECO:0000313" key="2">
    <source>
        <dbReference type="EMBL" id="PRY22291.1"/>
    </source>
</evidence>
<organism evidence="2 3">
    <name type="scientific">Spirosoma oryzae</name>
    <dbReference type="NCBI Taxonomy" id="1469603"/>
    <lineage>
        <taxon>Bacteria</taxon>
        <taxon>Pseudomonadati</taxon>
        <taxon>Bacteroidota</taxon>
        <taxon>Cytophagia</taxon>
        <taxon>Cytophagales</taxon>
        <taxon>Cytophagaceae</taxon>
        <taxon>Spirosoma</taxon>
    </lineage>
</organism>
<keyword evidence="3" id="KW-1185">Reference proteome</keyword>
<evidence type="ECO:0000259" key="1">
    <source>
        <dbReference type="Pfam" id="PF05732"/>
    </source>
</evidence>
<sequence>MDSEQILIQQGIERLVGLVPDACVSVESPAPKGKRYDAIIQLAFGNANIKLALEAKLSARRIVFGQLLNQLADSENPTLLTDYVGAELGEKLRQHAINYIDTVGNVYLKLTINELPFLLWIDGRKPDRRVDGKADHAFTKAGLRVTYWLLINPNRANETIRVIAQEAGGSLETVHRAKASLQDRGFLMEVRRGEWKLMNRKLLLDKWLEAYAARLQPSLLRGRYRLLKNETLADWNLQPLETPLTQWGGEPAADSLTNFLRPATWTLYTRQPTQVVARQLRLLPDAENGLVYLYEKFWPHDDDGLCVHPLLVYADLLISQDPRNHEVAQRLYHTYVQHLLDGTPATTV</sequence>
<name>A0A2T0RMD1_9BACT</name>
<proteinExistence type="predicted"/>
<evidence type="ECO:0000313" key="3">
    <source>
        <dbReference type="Proteomes" id="UP000238375"/>
    </source>
</evidence>
<dbReference type="InterPro" id="IPR019238">
    <property type="entry name" value="AbiEi_2"/>
</dbReference>
<reference evidence="2 3" key="1">
    <citation type="submission" date="2018-03" db="EMBL/GenBank/DDBJ databases">
        <title>Genomic Encyclopedia of Archaeal and Bacterial Type Strains, Phase II (KMG-II): from individual species to whole genera.</title>
        <authorList>
            <person name="Goeker M."/>
        </authorList>
    </citation>
    <scope>NUCLEOTIDE SEQUENCE [LARGE SCALE GENOMIC DNA]</scope>
    <source>
        <strain evidence="2 3">DSM 28354</strain>
    </source>
</reference>
<dbReference type="EMBL" id="PVTE01000046">
    <property type="protein sequence ID" value="PRY22291.1"/>
    <property type="molecule type" value="Genomic_DNA"/>
</dbReference>
<dbReference type="OrthoDB" id="593981at2"/>
<dbReference type="AlphaFoldDB" id="A0A2T0RMD1"/>
<comment type="caution">
    <text evidence="2">The sequence shown here is derived from an EMBL/GenBank/DDBJ whole genome shotgun (WGS) entry which is preliminary data.</text>
</comment>
<dbReference type="RefSeq" id="WP_106140930.1">
    <property type="nucleotide sequence ID" value="NZ_PVTE01000046.1"/>
</dbReference>
<dbReference type="Pfam" id="PF05732">
    <property type="entry name" value="RepL"/>
    <property type="match status" value="1"/>
</dbReference>